<dbReference type="Proteomes" id="UP000324222">
    <property type="component" value="Unassembled WGS sequence"/>
</dbReference>
<comment type="caution">
    <text evidence="1">The sequence shown here is derived from an EMBL/GenBank/DDBJ whole genome shotgun (WGS) entry which is preliminary data.</text>
</comment>
<organism evidence="1 2">
    <name type="scientific">Portunus trituberculatus</name>
    <name type="common">Swimming crab</name>
    <name type="synonym">Neptunus trituberculatus</name>
    <dbReference type="NCBI Taxonomy" id="210409"/>
    <lineage>
        <taxon>Eukaryota</taxon>
        <taxon>Metazoa</taxon>
        <taxon>Ecdysozoa</taxon>
        <taxon>Arthropoda</taxon>
        <taxon>Crustacea</taxon>
        <taxon>Multicrustacea</taxon>
        <taxon>Malacostraca</taxon>
        <taxon>Eumalacostraca</taxon>
        <taxon>Eucarida</taxon>
        <taxon>Decapoda</taxon>
        <taxon>Pleocyemata</taxon>
        <taxon>Brachyura</taxon>
        <taxon>Eubrachyura</taxon>
        <taxon>Portunoidea</taxon>
        <taxon>Portunidae</taxon>
        <taxon>Portuninae</taxon>
        <taxon>Portunus</taxon>
    </lineage>
</organism>
<proteinExistence type="predicted"/>
<sequence>MQLIINYSASNGISIIRKTAVIAYIKGVNGLTYTLAAPLADANRLHRGTVVVLSARSPLV</sequence>
<accession>A0A5B7HW68</accession>
<gene>
    <name evidence="1" type="ORF">E2C01_066956</name>
</gene>
<evidence type="ECO:0000313" key="2">
    <source>
        <dbReference type="Proteomes" id="UP000324222"/>
    </source>
</evidence>
<evidence type="ECO:0000313" key="1">
    <source>
        <dbReference type="EMBL" id="MPC72644.1"/>
    </source>
</evidence>
<keyword evidence="2" id="KW-1185">Reference proteome</keyword>
<protein>
    <submittedName>
        <fullName evidence="1">Uncharacterized protein</fullName>
    </submittedName>
</protein>
<dbReference type="EMBL" id="VSRR010035113">
    <property type="protein sequence ID" value="MPC72644.1"/>
    <property type="molecule type" value="Genomic_DNA"/>
</dbReference>
<name>A0A5B7HW68_PORTR</name>
<reference evidence="1 2" key="1">
    <citation type="submission" date="2019-05" db="EMBL/GenBank/DDBJ databases">
        <title>Another draft genome of Portunus trituberculatus and its Hox gene families provides insights of decapod evolution.</title>
        <authorList>
            <person name="Jeong J.-H."/>
            <person name="Song I."/>
            <person name="Kim S."/>
            <person name="Choi T."/>
            <person name="Kim D."/>
            <person name="Ryu S."/>
            <person name="Kim W."/>
        </authorList>
    </citation>
    <scope>NUCLEOTIDE SEQUENCE [LARGE SCALE GENOMIC DNA]</scope>
    <source>
        <tissue evidence="1">Muscle</tissue>
    </source>
</reference>
<dbReference type="AlphaFoldDB" id="A0A5B7HW68"/>